<gene>
    <name evidence="1" type="ORF">HD556DRAFT_1191708</name>
</gene>
<dbReference type="Proteomes" id="UP000719766">
    <property type="component" value="Unassembled WGS sequence"/>
</dbReference>
<proteinExistence type="predicted"/>
<dbReference type="GeneID" id="64589949"/>
<keyword evidence="2" id="KW-1185">Reference proteome</keyword>
<sequence>KWVDDFLVIRLPHQSWTEAEFIALTSYCSIPWSLKKLHCFAVIQRNIAFDWDLDCKLVSLPEEKLLKVQQLISSWQAAGASFMAKEVAGLHSKLVHVACIFP</sequence>
<dbReference type="EMBL" id="JABBWE010000088">
    <property type="protein sequence ID" value="KAG1786751.1"/>
    <property type="molecule type" value="Genomic_DNA"/>
</dbReference>
<name>A0A9P7DC26_9AGAM</name>
<accession>A0A9P7DC26</accession>
<organism evidence="1 2">
    <name type="scientific">Suillus plorans</name>
    <dbReference type="NCBI Taxonomy" id="116603"/>
    <lineage>
        <taxon>Eukaryota</taxon>
        <taxon>Fungi</taxon>
        <taxon>Dikarya</taxon>
        <taxon>Basidiomycota</taxon>
        <taxon>Agaricomycotina</taxon>
        <taxon>Agaricomycetes</taxon>
        <taxon>Agaricomycetidae</taxon>
        <taxon>Boletales</taxon>
        <taxon>Suillineae</taxon>
        <taxon>Suillaceae</taxon>
        <taxon>Suillus</taxon>
    </lineage>
</organism>
<feature type="non-terminal residue" evidence="1">
    <location>
        <position position="102"/>
    </location>
</feature>
<reference evidence="1" key="1">
    <citation type="journal article" date="2020" name="New Phytol.">
        <title>Comparative genomics reveals dynamic genome evolution in host specialist ectomycorrhizal fungi.</title>
        <authorList>
            <person name="Lofgren L.A."/>
            <person name="Nguyen N.H."/>
            <person name="Vilgalys R."/>
            <person name="Ruytinx J."/>
            <person name="Liao H.L."/>
            <person name="Branco S."/>
            <person name="Kuo A."/>
            <person name="LaButti K."/>
            <person name="Lipzen A."/>
            <person name="Andreopoulos W."/>
            <person name="Pangilinan J."/>
            <person name="Riley R."/>
            <person name="Hundley H."/>
            <person name="Na H."/>
            <person name="Barry K."/>
            <person name="Grigoriev I.V."/>
            <person name="Stajich J.E."/>
            <person name="Kennedy P.G."/>
        </authorList>
    </citation>
    <scope>NUCLEOTIDE SEQUENCE</scope>
    <source>
        <strain evidence="1">S12</strain>
    </source>
</reference>
<evidence type="ECO:0000313" key="1">
    <source>
        <dbReference type="EMBL" id="KAG1786751.1"/>
    </source>
</evidence>
<feature type="non-terminal residue" evidence="1">
    <location>
        <position position="1"/>
    </location>
</feature>
<protein>
    <submittedName>
        <fullName evidence="1">Uncharacterized protein</fullName>
    </submittedName>
</protein>
<dbReference type="RefSeq" id="XP_041154160.1">
    <property type="nucleotide sequence ID" value="XM_041296185.1"/>
</dbReference>
<dbReference type="OrthoDB" id="2688370at2759"/>
<evidence type="ECO:0000313" key="2">
    <source>
        <dbReference type="Proteomes" id="UP000719766"/>
    </source>
</evidence>
<comment type="caution">
    <text evidence="1">The sequence shown here is derived from an EMBL/GenBank/DDBJ whole genome shotgun (WGS) entry which is preliminary data.</text>
</comment>
<dbReference type="AlphaFoldDB" id="A0A9P7DC26"/>